<evidence type="ECO:0000313" key="1">
    <source>
        <dbReference type="EMBL" id="MCY0149843.1"/>
    </source>
</evidence>
<evidence type="ECO:0000313" key="2">
    <source>
        <dbReference type="Proteomes" id="UP001073227"/>
    </source>
</evidence>
<keyword evidence="2" id="KW-1185">Reference proteome</keyword>
<organism evidence="1 2">
    <name type="scientific">Hoeflea algicola</name>
    <dbReference type="NCBI Taxonomy" id="2983763"/>
    <lineage>
        <taxon>Bacteria</taxon>
        <taxon>Pseudomonadati</taxon>
        <taxon>Pseudomonadota</taxon>
        <taxon>Alphaproteobacteria</taxon>
        <taxon>Hyphomicrobiales</taxon>
        <taxon>Rhizobiaceae</taxon>
        <taxon>Hoeflea</taxon>
    </lineage>
</organism>
<protein>
    <submittedName>
        <fullName evidence="1">Uncharacterized protein</fullName>
    </submittedName>
</protein>
<reference evidence="1" key="1">
    <citation type="submission" date="2022-10" db="EMBL/GenBank/DDBJ databases">
        <title>Hoeflea sp. G2-23, isolated from marine algae.</title>
        <authorList>
            <person name="Kristyanto S."/>
            <person name="Kim J.M."/>
            <person name="Jeon C.O."/>
        </authorList>
    </citation>
    <scope>NUCLEOTIDE SEQUENCE</scope>
    <source>
        <strain evidence="1">G2-23</strain>
    </source>
</reference>
<dbReference type="EMBL" id="JAOVZR010000001">
    <property type="protein sequence ID" value="MCY0149843.1"/>
    <property type="molecule type" value="Genomic_DNA"/>
</dbReference>
<gene>
    <name evidence="1" type="ORF">OEG84_19600</name>
</gene>
<dbReference type="Proteomes" id="UP001073227">
    <property type="component" value="Unassembled WGS sequence"/>
</dbReference>
<dbReference type="RefSeq" id="WP_267655280.1">
    <property type="nucleotide sequence ID" value="NZ_JAOVZR010000001.1"/>
</dbReference>
<proteinExistence type="predicted"/>
<sequence length="107" mass="11688">MTHTAIDADLDIKKMADLVIAIESLRHDFQPMPDEIMGQLTSARFTLAEMVMNRQATGMVELSAKVRMIAETNRCDDSFDVGLIDGLAICAAEAEVLARDEFGLAVS</sequence>
<name>A0ABT3ZDP5_9HYPH</name>
<comment type="caution">
    <text evidence="1">The sequence shown here is derived from an EMBL/GenBank/DDBJ whole genome shotgun (WGS) entry which is preliminary data.</text>
</comment>
<accession>A0ABT3ZDP5</accession>